<keyword evidence="3" id="KW-1185">Reference proteome</keyword>
<gene>
    <name evidence="2" type="ORF">MGAL_10B022517</name>
</gene>
<reference evidence="2" key="1">
    <citation type="submission" date="2018-11" db="EMBL/GenBank/DDBJ databases">
        <authorList>
            <person name="Alioto T."/>
            <person name="Alioto T."/>
        </authorList>
    </citation>
    <scope>NUCLEOTIDE SEQUENCE</scope>
</reference>
<evidence type="ECO:0000256" key="1">
    <source>
        <dbReference type="SAM" id="MobiDB-lite"/>
    </source>
</evidence>
<evidence type="ECO:0000313" key="2">
    <source>
        <dbReference type="EMBL" id="VDI76709.1"/>
    </source>
</evidence>
<dbReference type="Proteomes" id="UP000596742">
    <property type="component" value="Unassembled WGS sequence"/>
</dbReference>
<dbReference type="AlphaFoldDB" id="A0A8B6HBI5"/>
<organism evidence="2 3">
    <name type="scientific">Mytilus galloprovincialis</name>
    <name type="common">Mediterranean mussel</name>
    <dbReference type="NCBI Taxonomy" id="29158"/>
    <lineage>
        <taxon>Eukaryota</taxon>
        <taxon>Metazoa</taxon>
        <taxon>Spiralia</taxon>
        <taxon>Lophotrochozoa</taxon>
        <taxon>Mollusca</taxon>
        <taxon>Bivalvia</taxon>
        <taxon>Autobranchia</taxon>
        <taxon>Pteriomorphia</taxon>
        <taxon>Mytilida</taxon>
        <taxon>Mytiloidea</taxon>
        <taxon>Mytilidae</taxon>
        <taxon>Mytilinae</taxon>
        <taxon>Mytilus</taxon>
    </lineage>
</organism>
<sequence length="87" mass="9566">MAVDAQGESAPSVSFSQDIIIALDGYFCWDQEEVVIYKAQADEAAEITESNTVDIGSNNNTTTMKKTERPKPSKEDLNMPTMQNCDS</sequence>
<comment type="caution">
    <text evidence="2">The sequence shown here is derived from an EMBL/GenBank/DDBJ whole genome shotgun (WGS) entry which is preliminary data.</text>
</comment>
<dbReference type="EMBL" id="UYJE01009783">
    <property type="protein sequence ID" value="VDI76709.1"/>
    <property type="molecule type" value="Genomic_DNA"/>
</dbReference>
<feature type="compositionally biased region" description="Basic and acidic residues" evidence="1">
    <location>
        <begin position="65"/>
        <end position="77"/>
    </location>
</feature>
<feature type="compositionally biased region" description="Polar residues" evidence="1">
    <location>
        <begin position="49"/>
        <end position="64"/>
    </location>
</feature>
<protein>
    <submittedName>
        <fullName evidence="2">Uncharacterized protein</fullName>
    </submittedName>
</protein>
<name>A0A8B6HBI5_MYTGA</name>
<feature type="region of interest" description="Disordered" evidence="1">
    <location>
        <begin position="49"/>
        <end position="87"/>
    </location>
</feature>
<proteinExistence type="predicted"/>
<accession>A0A8B6HBI5</accession>
<evidence type="ECO:0000313" key="3">
    <source>
        <dbReference type="Proteomes" id="UP000596742"/>
    </source>
</evidence>